<sequence length="91" mass="9896">MKALLGLALPACLILAACVEQPVDATTGDRLVDASKLPEDVRAMAAPDQNLSDVRVMATDGCYWYRYSGPVETTYLPLRTVDGRPICTRPQ</sequence>
<evidence type="ECO:0008006" key="3">
    <source>
        <dbReference type="Google" id="ProtNLM"/>
    </source>
</evidence>
<comment type="caution">
    <text evidence="1">The sequence shown here is derived from an EMBL/GenBank/DDBJ whole genome shotgun (WGS) entry which is preliminary data.</text>
</comment>
<reference evidence="2" key="1">
    <citation type="journal article" date="2019" name="Int. J. Syst. Evol. Microbiol.">
        <title>The Global Catalogue of Microorganisms (GCM) 10K type strain sequencing project: providing services to taxonomists for standard genome sequencing and annotation.</title>
        <authorList>
            <consortium name="The Broad Institute Genomics Platform"/>
            <consortium name="The Broad Institute Genome Sequencing Center for Infectious Disease"/>
            <person name="Wu L."/>
            <person name="Ma J."/>
        </authorList>
    </citation>
    <scope>NUCLEOTIDE SEQUENCE [LARGE SCALE GENOMIC DNA]</scope>
    <source>
        <strain evidence="2">CGMCC 4.7283</strain>
    </source>
</reference>
<gene>
    <name evidence="1" type="ORF">ACFO5X_25815</name>
</gene>
<dbReference type="EMBL" id="JBHSGI010000034">
    <property type="protein sequence ID" value="MFC4671991.1"/>
    <property type="molecule type" value="Genomic_DNA"/>
</dbReference>
<keyword evidence="2" id="KW-1185">Reference proteome</keyword>
<evidence type="ECO:0000313" key="2">
    <source>
        <dbReference type="Proteomes" id="UP001595973"/>
    </source>
</evidence>
<dbReference type="RefSeq" id="WP_380723114.1">
    <property type="nucleotide sequence ID" value="NZ_JBHSGI010000034.1"/>
</dbReference>
<name>A0ABV9KQM2_9RHOB</name>
<organism evidence="1 2">
    <name type="scientific">Seohaeicola nanhaiensis</name>
    <dbReference type="NCBI Taxonomy" id="1387282"/>
    <lineage>
        <taxon>Bacteria</taxon>
        <taxon>Pseudomonadati</taxon>
        <taxon>Pseudomonadota</taxon>
        <taxon>Alphaproteobacteria</taxon>
        <taxon>Rhodobacterales</taxon>
        <taxon>Roseobacteraceae</taxon>
        <taxon>Seohaeicola</taxon>
    </lineage>
</organism>
<dbReference type="PROSITE" id="PS51257">
    <property type="entry name" value="PROKAR_LIPOPROTEIN"/>
    <property type="match status" value="1"/>
</dbReference>
<proteinExistence type="predicted"/>
<evidence type="ECO:0000313" key="1">
    <source>
        <dbReference type="EMBL" id="MFC4671991.1"/>
    </source>
</evidence>
<protein>
    <recommendedName>
        <fullName evidence="3">Lipoprotein SmpA/OmlA domain-containing protein</fullName>
    </recommendedName>
</protein>
<accession>A0ABV9KQM2</accession>
<dbReference type="Proteomes" id="UP001595973">
    <property type="component" value="Unassembled WGS sequence"/>
</dbReference>